<feature type="domain" description="BED-type" evidence="6">
    <location>
        <begin position="163"/>
        <end position="219"/>
    </location>
</feature>
<dbReference type="KEGG" id="taes:123142955"/>
<gene>
    <name evidence="7" type="primary">LOC123142955</name>
</gene>
<feature type="domain" description="BED-type" evidence="6">
    <location>
        <begin position="503"/>
        <end position="556"/>
    </location>
</feature>
<dbReference type="GO" id="GO:0003677">
    <property type="term" value="F:DNA binding"/>
    <property type="evidence" value="ECO:0007669"/>
    <property type="project" value="InterPro"/>
</dbReference>
<evidence type="ECO:0000313" key="7">
    <source>
        <dbReference type="EnsemblPlants" id="TraesCS6D02G013700.1"/>
    </source>
</evidence>
<evidence type="ECO:0000256" key="3">
    <source>
        <dbReference type="ARBA" id="ARBA00022833"/>
    </source>
</evidence>
<organism evidence="7">
    <name type="scientific">Triticum aestivum</name>
    <name type="common">Wheat</name>
    <dbReference type="NCBI Taxonomy" id="4565"/>
    <lineage>
        <taxon>Eukaryota</taxon>
        <taxon>Viridiplantae</taxon>
        <taxon>Streptophyta</taxon>
        <taxon>Embryophyta</taxon>
        <taxon>Tracheophyta</taxon>
        <taxon>Spermatophyta</taxon>
        <taxon>Magnoliopsida</taxon>
        <taxon>Liliopsida</taxon>
        <taxon>Poales</taxon>
        <taxon>Poaceae</taxon>
        <taxon>BOP clade</taxon>
        <taxon>Pooideae</taxon>
        <taxon>Triticodae</taxon>
        <taxon>Triticeae</taxon>
        <taxon>Triticinae</taxon>
        <taxon>Triticum</taxon>
    </lineage>
</organism>
<reference evidence="7" key="2">
    <citation type="submission" date="2018-10" db="UniProtKB">
        <authorList>
            <consortium name="EnsemblPlants"/>
        </authorList>
    </citation>
    <scope>IDENTIFICATION</scope>
</reference>
<sequence length="564" mass="63029">MSRAPPSPHPQPPQMEVDPSGCSSDEESDRIRQLIPFESPPRELYWQMQFLGYMPPSPRMMPRSPPSQPEPGPMDIDPPAGGGDVPWSEMQLSLPSPPPMSGPCRPWSSLEFSEYRNPCSPQTQWPVWSVTLWNFDETTSPQQMDPCSTQIDHAAAAPVRRSIRVSVVWQHFRKDNDGGAAYCNYCSQGLFAHRKIHDGTSHLWRHLWTHHCLEEKLDIGVEGIYSAASKIVGNILGTENEEAKETDAQQSGSRHLESPLELDRRTMPPKRTRKPAASIDGVEHKFSGETTEMLDTWPTMLNMPMDWNGQTTGRRHPMVQLENKKAAASIDVVQHGFSQVPAIAETSRGKSQVCIDALPHGFSQEPTNAARSKRESKVWQHFRVDKDRVRAYCIHCTQDLAADSRNGTSHLARHLTAVHGFKKQADGHFCKDVAASTVVRTNTLVTGNEEPKETDAQNSATKRHLESSLALAPKRMRKPAASIDDAEAQHCFSGDGTSIAKSRGRSEVWQHFREDKDGGRAYCNHCSNNYAAATEIGTSRLWRHLEKDHNIFPKSRASSSKDGN</sequence>
<dbReference type="Pfam" id="PF02892">
    <property type="entry name" value="zf-BED"/>
    <property type="match status" value="3"/>
</dbReference>
<dbReference type="AlphaFoldDB" id="A0A3B6Q923"/>
<dbReference type="Gramene" id="TraesWEE_scaffold_003809_01G000700.1">
    <property type="protein sequence ID" value="TraesWEE_scaffold_003809_01G000700.1"/>
    <property type="gene ID" value="TraesWEE_scaffold_003809_01G000700"/>
</dbReference>
<evidence type="ECO:0000256" key="5">
    <source>
        <dbReference type="SAM" id="MobiDB-lite"/>
    </source>
</evidence>
<dbReference type="InterPro" id="IPR053031">
    <property type="entry name" value="Cuticle_assoc_protein"/>
</dbReference>
<evidence type="ECO:0000313" key="8">
    <source>
        <dbReference type="Proteomes" id="UP000019116"/>
    </source>
</evidence>
<dbReference type="EnsemblPlants" id="TraesCS6D02G013700.1">
    <property type="protein sequence ID" value="TraesCS6D02G013700.1"/>
    <property type="gene ID" value="TraesCS6D02G013700"/>
</dbReference>
<evidence type="ECO:0000259" key="6">
    <source>
        <dbReference type="PROSITE" id="PS50808"/>
    </source>
</evidence>
<feature type="compositionally biased region" description="Pro residues" evidence="5">
    <location>
        <begin position="57"/>
        <end position="72"/>
    </location>
</feature>
<dbReference type="Gramene" id="TraesCS6D02G013700.1">
    <property type="protein sequence ID" value="TraesCS6D02G013700.1"/>
    <property type="gene ID" value="TraesCS6D02G013700"/>
</dbReference>
<keyword evidence="3" id="KW-0862">Zinc</keyword>
<dbReference type="GO" id="GO:0008270">
    <property type="term" value="F:zinc ion binding"/>
    <property type="evidence" value="ECO:0007669"/>
    <property type="project" value="UniProtKB-KW"/>
</dbReference>
<evidence type="ECO:0000256" key="1">
    <source>
        <dbReference type="ARBA" id="ARBA00022723"/>
    </source>
</evidence>
<dbReference type="OrthoDB" id="1873329at2759"/>
<protein>
    <recommendedName>
        <fullName evidence="6">BED-type domain-containing protein</fullName>
    </recommendedName>
</protein>
<dbReference type="PaxDb" id="4565-Traes_6DS_C34AC534E.1"/>
<feature type="region of interest" description="Disordered" evidence="5">
    <location>
        <begin position="241"/>
        <end position="278"/>
    </location>
</feature>
<name>A0A3B6Q923_WHEAT</name>
<feature type="compositionally biased region" description="Pro residues" evidence="5">
    <location>
        <begin position="1"/>
        <end position="13"/>
    </location>
</feature>
<feature type="region of interest" description="Disordered" evidence="5">
    <location>
        <begin position="57"/>
        <end position="87"/>
    </location>
</feature>
<dbReference type="InterPro" id="IPR036236">
    <property type="entry name" value="Znf_C2H2_sf"/>
</dbReference>
<dbReference type="GO" id="GO:0006357">
    <property type="term" value="P:regulation of transcription by RNA polymerase II"/>
    <property type="evidence" value="ECO:0000318"/>
    <property type="project" value="GO_Central"/>
</dbReference>
<keyword evidence="2 4" id="KW-0863">Zinc-finger</keyword>
<dbReference type="SMART" id="SM00614">
    <property type="entry name" value="ZnF_BED"/>
    <property type="match status" value="3"/>
</dbReference>
<dbReference type="PANTHER" id="PTHR34396">
    <property type="entry name" value="OS03G0264950 PROTEIN-RELATED"/>
    <property type="match status" value="1"/>
</dbReference>
<reference evidence="7" key="1">
    <citation type="submission" date="2018-08" db="EMBL/GenBank/DDBJ databases">
        <authorList>
            <person name="Rossello M."/>
        </authorList>
    </citation>
    <scope>NUCLEOTIDE SEQUENCE [LARGE SCALE GENOMIC DNA]</scope>
    <source>
        <strain evidence="7">cv. Chinese Spring</strain>
    </source>
</reference>
<feature type="compositionally biased region" description="Basic and acidic residues" evidence="5">
    <location>
        <begin position="254"/>
        <end position="266"/>
    </location>
</feature>
<evidence type="ECO:0000256" key="4">
    <source>
        <dbReference type="PROSITE-ProRule" id="PRU00027"/>
    </source>
</evidence>
<dbReference type="Gramene" id="TraesRN6D0100031600.1">
    <property type="protein sequence ID" value="TraesRN6D0100031600.1"/>
    <property type="gene ID" value="TraesRN6D0100031600"/>
</dbReference>
<feature type="region of interest" description="Disordered" evidence="5">
    <location>
        <begin position="1"/>
        <end position="34"/>
    </location>
</feature>
<dbReference type="Gramene" id="TraesCS6D03G0029100.1">
    <property type="protein sequence ID" value="TraesCS6D03G0029100.1.CDS"/>
    <property type="gene ID" value="TraesCS6D03G0029100"/>
</dbReference>
<dbReference type="PROSITE" id="PS50808">
    <property type="entry name" value="ZF_BED"/>
    <property type="match status" value="3"/>
</dbReference>
<dbReference type="Gramene" id="TraesCAD_scaffold_005424_01G000700.1">
    <property type="protein sequence ID" value="TraesCAD_scaffold_005424_01G000700.1"/>
    <property type="gene ID" value="TraesCAD_scaffold_005424_01G000700"/>
</dbReference>
<dbReference type="GeneID" id="123142955"/>
<dbReference type="InterPro" id="IPR003656">
    <property type="entry name" value="Znf_BED"/>
</dbReference>
<dbReference type="PANTHER" id="PTHR34396:SF25">
    <property type="entry name" value="BOUNDARY ELEMENT ASSOCIATED FACTOR"/>
    <property type="match status" value="1"/>
</dbReference>
<accession>A0A3B6Q923</accession>
<dbReference type="Gramene" id="TraesJAG6D03G03636000.1">
    <property type="protein sequence ID" value="TraesJAG6D03G03636000.1"/>
    <property type="gene ID" value="TraesJAG6D03G03636000"/>
</dbReference>
<dbReference type="SUPFAM" id="SSF57667">
    <property type="entry name" value="beta-beta-alpha zinc fingers"/>
    <property type="match status" value="3"/>
</dbReference>
<evidence type="ECO:0000256" key="2">
    <source>
        <dbReference type="ARBA" id="ARBA00022771"/>
    </source>
</evidence>
<dbReference type="RefSeq" id="XP_044417610.1">
    <property type="nucleotide sequence ID" value="XM_044561675.1"/>
</dbReference>
<dbReference type="Proteomes" id="UP000019116">
    <property type="component" value="Chromosome 6D"/>
</dbReference>
<keyword evidence="1" id="KW-0479">Metal-binding</keyword>
<dbReference type="GO" id="GO:0005634">
    <property type="term" value="C:nucleus"/>
    <property type="evidence" value="ECO:0000318"/>
    <property type="project" value="GO_Central"/>
</dbReference>
<proteinExistence type="predicted"/>
<keyword evidence="8" id="KW-1185">Reference proteome</keyword>
<feature type="domain" description="BED-type" evidence="6">
    <location>
        <begin position="373"/>
        <end position="419"/>
    </location>
</feature>
<dbReference type="Gramene" id="TraesARI6D03G03607940.1">
    <property type="protein sequence ID" value="TraesARI6D03G03607940.1"/>
    <property type="gene ID" value="TraesARI6D03G03607940"/>
</dbReference>